<reference evidence="9" key="1">
    <citation type="submission" date="2023-06" db="EMBL/GenBank/DDBJ databases">
        <title>Genome-scale phylogeny and comparative genomics of the fungal order Sordariales.</title>
        <authorList>
            <consortium name="Lawrence Berkeley National Laboratory"/>
            <person name="Hensen N."/>
            <person name="Bonometti L."/>
            <person name="Westerberg I."/>
            <person name="Brannstrom I.O."/>
            <person name="Guillou S."/>
            <person name="Cros-Aarteil S."/>
            <person name="Calhoun S."/>
            <person name="Haridas S."/>
            <person name="Kuo A."/>
            <person name="Mondo S."/>
            <person name="Pangilinan J."/>
            <person name="Riley R."/>
            <person name="Labutti K."/>
            <person name="Andreopoulos B."/>
            <person name="Lipzen A."/>
            <person name="Chen C."/>
            <person name="Yanf M."/>
            <person name="Daum C."/>
            <person name="Ng V."/>
            <person name="Clum A."/>
            <person name="Steindorff A."/>
            <person name="Ohm R."/>
            <person name="Martin F."/>
            <person name="Silar P."/>
            <person name="Natvig D."/>
            <person name="Lalanne C."/>
            <person name="Gautier V."/>
            <person name="Ament-Velasquez S.L."/>
            <person name="Kruys A."/>
            <person name="Hutchinson M.I."/>
            <person name="Powell A.J."/>
            <person name="Barry K."/>
            <person name="Miller A.N."/>
            <person name="Grigoriev I.V."/>
            <person name="Debuchy R."/>
            <person name="Gladieux P."/>
            <person name="Thoren M.H."/>
            <person name="Johannesson H."/>
        </authorList>
    </citation>
    <scope>NUCLEOTIDE SEQUENCE</scope>
    <source>
        <strain evidence="9">8032-3</strain>
    </source>
</reference>
<evidence type="ECO:0000313" key="9">
    <source>
        <dbReference type="EMBL" id="KAK1767159.1"/>
    </source>
</evidence>
<feature type="transmembrane region" description="Helical" evidence="7">
    <location>
        <begin position="332"/>
        <end position="351"/>
    </location>
</feature>
<feature type="transmembrane region" description="Helical" evidence="7">
    <location>
        <begin position="107"/>
        <end position="128"/>
    </location>
</feature>
<feature type="transmembrane region" description="Helical" evidence="7">
    <location>
        <begin position="148"/>
        <end position="170"/>
    </location>
</feature>
<dbReference type="InterPro" id="IPR036259">
    <property type="entry name" value="MFS_trans_sf"/>
</dbReference>
<feature type="compositionally biased region" description="Acidic residues" evidence="6">
    <location>
        <begin position="504"/>
        <end position="516"/>
    </location>
</feature>
<keyword evidence="10" id="KW-1185">Reference proteome</keyword>
<gene>
    <name evidence="9" type="ORF">QBC33DRAFT_79876</name>
</gene>
<evidence type="ECO:0000256" key="2">
    <source>
        <dbReference type="ARBA" id="ARBA00022448"/>
    </source>
</evidence>
<evidence type="ECO:0000256" key="6">
    <source>
        <dbReference type="SAM" id="MobiDB-lite"/>
    </source>
</evidence>
<feature type="transmembrane region" description="Helical" evidence="7">
    <location>
        <begin position="363"/>
        <end position="385"/>
    </location>
</feature>
<feature type="transmembrane region" description="Helical" evidence="7">
    <location>
        <begin position="432"/>
        <end position="452"/>
    </location>
</feature>
<evidence type="ECO:0000256" key="3">
    <source>
        <dbReference type="ARBA" id="ARBA00022692"/>
    </source>
</evidence>
<dbReference type="PANTHER" id="PTHR23504">
    <property type="entry name" value="MAJOR FACILITATOR SUPERFAMILY DOMAIN-CONTAINING PROTEIN 10"/>
    <property type="match status" value="1"/>
</dbReference>
<dbReference type="Pfam" id="PF07690">
    <property type="entry name" value="MFS_1"/>
    <property type="match status" value="2"/>
</dbReference>
<dbReference type="Gene3D" id="1.20.1250.20">
    <property type="entry name" value="MFS general substrate transporter like domains"/>
    <property type="match status" value="1"/>
</dbReference>
<feature type="domain" description="Major facilitator superfamily (MFS) profile" evidence="8">
    <location>
        <begin position="1"/>
        <end position="456"/>
    </location>
</feature>
<dbReference type="PANTHER" id="PTHR23504:SF8">
    <property type="entry name" value="TRANSPORTER, PUTATIVE (AFU_ORTHOLOGUE AFUA_1G03730)-RELATED"/>
    <property type="match status" value="1"/>
</dbReference>
<feature type="region of interest" description="Disordered" evidence="6">
    <location>
        <begin position="455"/>
        <end position="554"/>
    </location>
</feature>
<feature type="compositionally biased region" description="Acidic residues" evidence="6">
    <location>
        <begin position="462"/>
        <end position="489"/>
    </location>
</feature>
<protein>
    <submittedName>
        <fullName evidence="9">MFS general substrate transporter</fullName>
    </submittedName>
</protein>
<evidence type="ECO:0000256" key="1">
    <source>
        <dbReference type="ARBA" id="ARBA00004141"/>
    </source>
</evidence>
<proteinExistence type="predicted"/>
<dbReference type="InterPro" id="IPR011701">
    <property type="entry name" value="MFS"/>
</dbReference>
<feature type="transmembrane region" description="Helical" evidence="7">
    <location>
        <begin position="69"/>
        <end position="87"/>
    </location>
</feature>
<sequence>MIESFGVEKTEIARWAGVTGSVFSLSQSITAVPWGRASDKFGRKPVILVGLASTMVCFMFWGLSTSLPMAIIVRGIMGGGNGNVGIIRTMVAEMVPEKELQPRAFSIMPLVWSVGSVFGPAFGGFFARPAEQYPGLFGNFEFFKRYPFALPNIVACFVFFISLMAGLLFLKETHENKRHSRDWGLILGEKLTRTFHRSKHQRQHRRSFVDDEAQAPLLPQAADMTSSKKVNVRTGPPSASEIFTSQTIINLVSYTFLALHSVAFDQVLPVFLNYPKQVPDEHNTQLPFRFSGGFGLGSDRIGTIFTVYGIACGFIQFFVFPPLCTRFGVLNCFKVAALIFPIIYLLVPYTALVQDDHLRYTLFLALMLAKGCVVIIGFPCTTILLTNSAASLRILGTLNGFATAFSGLGRAAGPAMTGAVFTVGVRKGYMIFPWWLLAAVSLVGAIPVWFIVDGPGPTPAPDTDDDEDGDEEEEEEDNTLDGAGAEDEAETRFITSSEDLILMEPEELASESDSDGDAFNLPSQVRMRPVSAGSQSVEHDSRERGLAHGTGNGA</sequence>
<keyword evidence="4 7" id="KW-1133">Transmembrane helix</keyword>
<evidence type="ECO:0000256" key="7">
    <source>
        <dbReference type="SAM" id="Phobius"/>
    </source>
</evidence>
<keyword evidence="2" id="KW-0813">Transport</keyword>
<evidence type="ECO:0000256" key="5">
    <source>
        <dbReference type="ARBA" id="ARBA00023136"/>
    </source>
</evidence>
<dbReference type="GO" id="GO:0022857">
    <property type="term" value="F:transmembrane transporter activity"/>
    <property type="evidence" value="ECO:0007669"/>
    <property type="project" value="InterPro"/>
</dbReference>
<keyword evidence="3 7" id="KW-0812">Transmembrane</keyword>
<accession>A0AAJ0FLX3</accession>
<dbReference type="GO" id="GO:0016020">
    <property type="term" value="C:membrane"/>
    <property type="evidence" value="ECO:0007669"/>
    <property type="project" value="UniProtKB-SubCell"/>
</dbReference>
<dbReference type="InterPro" id="IPR020846">
    <property type="entry name" value="MFS_dom"/>
</dbReference>
<evidence type="ECO:0000259" key="8">
    <source>
        <dbReference type="PROSITE" id="PS50850"/>
    </source>
</evidence>
<feature type="transmembrane region" description="Helical" evidence="7">
    <location>
        <begin position="301"/>
        <end position="320"/>
    </location>
</feature>
<dbReference type="Proteomes" id="UP001244011">
    <property type="component" value="Unassembled WGS sequence"/>
</dbReference>
<dbReference type="SUPFAM" id="SSF103473">
    <property type="entry name" value="MFS general substrate transporter"/>
    <property type="match status" value="1"/>
</dbReference>
<dbReference type="EMBL" id="MU839009">
    <property type="protein sequence ID" value="KAK1767159.1"/>
    <property type="molecule type" value="Genomic_DNA"/>
</dbReference>
<feature type="transmembrane region" description="Helical" evidence="7">
    <location>
        <begin position="392"/>
        <end position="412"/>
    </location>
</feature>
<comment type="subcellular location">
    <subcellularLocation>
        <location evidence="1">Membrane</location>
        <topology evidence="1">Multi-pass membrane protein</topology>
    </subcellularLocation>
</comment>
<feature type="compositionally biased region" description="Basic and acidic residues" evidence="6">
    <location>
        <begin position="537"/>
        <end position="546"/>
    </location>
</feature>
<evidence type="ECO:0000256" key="4">
    <source>
        <dbReference type="ARBA" id="ARBA00022989"/>
    </source>
</evidence>
<dbReference type="RefSeq" id="XP_060283372.1">
    <property type="nucleotide sequence ID" value="XM_060433083.1"/>
</dbReference>
<feature type="transmembrane region" description="Helical" evidence="7">
    <location>
        <begin position="251"/>
        <end position="272"/>
    </location>
</feature>
<evidence type="ECO:0000313" key="10">
    <source>
        <dbReference type="Proteomes" id="UP001244011"/>
    </source>
</evidence>
<keyword evidence="5 7" id="KW-0472">Membrane</keyword>
<organism evidence="9 10">
    <name type="scientific">Phialemonium atrogriseum</name>
    <dbReference type="NCBI Taxonomy" id="1093897"/>
    <lineage>
        <taxon>Eukaryota</taxon>
        <taxon>Fungi</taxon>
        <taxon>Dikarya</taxon>
        <taxon>Ascomycota</taxon>
        <taxon>Pezizomycotina</taxon>
        <taxon>Sordariomycetes</taxon>
        <taxon>Sordariomycetidae</taxon>
        <taxon>Cephalothecales</taxon>
        <taxon>Cephalothecaceae</taxon>
        <taxon>Phialemonium</taxon>
    </lineage>
</organism>
<dbReference type="PROSITE" id="PS50850">
    <property type="entry name" value="MFS"/>
    <property type="match status" value="1"/>
</dbReference>
<feature type="transmembrane region" description="Helical" evidence="7">
    <location>
        <begin position="46"/>
        <end position="63"/>
    </location>
</feature>
<comment type="caution">
    <text evidence="9">The sequence shown here is derived from an EMBL/GenBank/DDBJ whole genome shotgun (WGS) entry which is preliminary data.</text>
</comment>
<name>A0AAJ0FLX3_9PEZI</name>
<dbReference type="GeneID" id="85316270"/>
<dbReference type="AlphaFoldDB" id="A0AAJ0FLX3"/>